<keyword evidence="3" id="KW-1185">Reference proteome</keyword>
<dbReference type="InterPro" id="IPR001223">
    <property type="entry name" value="Glyco_hydro18_cat"/>
</dbReference>
<evidence type="ECO:0000256" key="1">
    <source>
        <dbReference type="SAM" id="SignalP"/>
    </source>
</evidence>
<feature type="domain" description="GH18" evidence="2">
    <location>
        <begin position="42"/>
        <end position="314"/>
    </location>
</feature>
<evidence type="ECO:0000259" key="2">
    <source>
        <dbReference type="PROSITE" id="PS51910"/>
    </source>
</evidence>
<dbReference type="RefSeq" id="XP_039140928.1">
    <property type="nucleotide sequence ID" value="XM_039284994.1"/>
</dbReference>
<protein>
    <submittedName>
        <fullName evidence="4">Chitinase 2-like</fullName>
    </submittedName>
</protein>
<evidence type="ECO:0000313" key="4">
    <source>
        <dbReference type="RefSeq" id="XP_039140928.1"/>
    </source>
</evidence>
<reference evidence="4" key="1">
    <citation type="submission" date="2025-08" db="UniProtKB">
        <authorList>
            <consortium name="RefSeq"/>
        </authorList>
    </citation>
    <scope>IDENTIFICATION</scope>
</reference>
<dbReference type="AlphaFoldDB" id="A0AB40CS48"/>
<dbReference type="PANTHER" id="PTHR46476">
    <property type="entry name" value="CHITINASE 2-LIKE"/>
    <property type="match status" value="1"/>
</dbReference>
<dbReference type="Gene3D" id="3.20.20.80">
    <property type="entry name" value="Glycosidases"/>
    <property type="match status" value="1"/>
</dbReference>
<dbReference type="CDD" id="cd06544">
    <property type="entry name" value="GH18_narbonin"/>
    <property type="match status" value="1"/>
</dbReference>
<dbReference type="PROSITE" id="PS51910">
    <property type="entry name" value="GH18_2"/>
    <property type="match status" value="1"/>
</dbReference>
<gene>
    <name evidence="4" type="primary">LOC120278085</name>
</gene>
<sequence length="316" mass="34903">MNISTNAFYPSSSPMASTCHKLILQTFITFLLMQTLTAQNSNLFREYIGAFSNGVRLSDVPINSFIDFHFILAFAIDYTDTTSPSPTDGKFNIFWDNTTLLPSQIWSIKQANPNVKVALSLGGDTVHGLPANFSPCSIDSWVNNAVISLTSIIQEYNLDSIDIDYEHFSTDEATFAASIGQLITTLKNNGVISFASIAPFEAVNSYYSALWRDYASVIDYVNFQFYAYDATTNVSQFLSYYDKQSCMYIGGKILASISTGVDANGLSPANGFFDACTVLKKENKLPGIFIWSADGSKADGFPYEQEAQKLLAIPYY</sequence>
<feature type="chain" id="PRO_5044288124" evidence="1">
    <location>
        <begin position="39"/>
        <end position="316"/>
    </location>
</feature>
<organism evidence="3 4">
    <name type="scientific">Dioscorea cayennensis subsp. rotundata</name>
    <name type="common">White Guinea yam</name>
    <name type="synonym">Dioscorea rotundata</name>
    <dbReference type="NCBI Taxonomy" id="55577"/>
    <lineage>
        <taxon>Eukaryota</taxon>
        <taxon>Viridiplantae</taxon>
        <taxon>Streptophyta</taxon>
        <taxon>Embryophyta</taxon>
        <taxon>Tracheophyta</taxon>
        <taxon>Spermatophyta</taxon>
        <taxon>Magnoliopsida</taxon>
        <taxon>Liliopsida</taxon>
        <taxon>Dioscoreales</taxon>
        <taxon>Dioscoreaceae</taxon>
        <taxon>Dioscorea</taxon>
    </lineage>
</organism>
<dbReference type="Proteomes" id="UP001515500">
    <property type="component" value="Chromosome 15"/>
</dbReference>
<dbReference type="Pfam" id="PF00704">
    <property type="entry name" value="Glyco_hydro_18"/>
    <property type="match status" value="1"/>
</dbReference>
<dbReference type="GO" id="GO:0005975">
    <property type="term" value="P:carbohydrate metabolic process"/>
    <property type="evidence" value="ECO:0007669"/>
    <property type="project" value="InterPro"/>
</dbReference>
<evidence type="ECO:0000313" key="3">
    <source>
        <dbReference type="Proteomes" id="UP001515500"/>
    </source>
</evidence>
<accession>A0AB40CS48</accession>
<dbReference type="InterPro" id="IPR000677">
    <property type="entry name" value="Chitinase-like"/>
</dbReference>
<dbReference type="SUPFAM" id="SSF51445">
    <property type="entry name" value="(Trans)glycosidases"/>
    <property type="match status" value="1"/>
</dbReference>
<feature type="signal peptide" evidence="1">
    <location>
        <begin position="1"/>
        <end position="38"/>
    </location>
</feature>
<name>A0AB40CS48_DIOCR</name>
<dbReference type="GeneID" id="120278085"/>
<dbReference type="PRINTS" id="PR00551">
    <property type="entry name" value="2SGLOBULIN"/>
</dbReference>
<proteinExistence type="predicted"/>
<keyword evidence="1" id="KW-0732">Signal</keyword>
<dbReference type="InterPro" id="IPR017853">
    <property type="entry name" value="GH"/>
</dbReference>
<dbReference type="PANTHER" id="PTHR46476:SF13">
    <property type="entry name" value="2, PUTATIVE, EXPRESSED-RELATED"/>
    <property type="match status" value="1"/>
</dbReference>